<dbReference type="NCBIfam" id="TIGR03676">
    <property type="entry name" value="aRF1_eRF1"/>
    <property type="match status" value="1"/>
</dbReference>
<dbReference type="EMBL" id="JBCNJP010000025">
    <property type="protein sequence ID" value="KAK9055319.1"/>
    <property type="molecule type" value="Genomic_DNA"/>
</dbReference>
<dbReference type="Gene3D" id="3.30.1330.30">
    <property type="match status" value="1"/>
</dbReference>
<evidence type="ECO:0000256" key="1">
    <source>
        <dbReference type="ARBA" id="ARBA00004496"/>
    </source>
</evidence>
<feature type="domain" description="eRF1/Pelota-like N-terminal" evidence="7">
    <location>
        <begin position="1"/>
        <end position="137"/>
    </location>
</feature>
<dbReference type="InterPro" id="IPR005141">
    <property type="entry name" value="eRF1_2"/>
</dbReference>
<evidence type="ECO:0000256" key="5">
    <source>
        <dbReference type="ARBA" id="ARBA00022917"/>
    </source>
</evidence>
<evidence type="ECO:0000256" key="2">
    <source>
        <dbReference type="ARBA" id="ARBA00005326"/>
    </source>
</evidence>
<evidence type="ECO:0000313" key="9">
    <source>
        <dbReference type="Proteomes" id="UP001408789"/>
    </source>
</evidence>
<dbReference type="PANTHER" id="PTHR10113">
    <property type="entry name" value="PEPTIDE CHAIN RELEASE FACTOR SUBUNIT 1"/>
    <property type="match status" value="1"/>
</dbReference>
<dbReference type="Pfam" id="PF03464">
    <property type="entry name" value="eRF1_2"/>
    <property type="match status" value="1"/>
</dbReference>
<evidence type="ECO:0000256" key="3">
    <source>
        <dbReference type="ARBA" id="ARBA00022490"/>
    </source>
</evidence>
<keyword evidence="5" id="KW-0648">Protein biosynthesis</keyword>
<dbReference type="SUPFAM" id="SSF55481">
    <property type="entry name" value="N-terminal domain of eukaryotic peptide chain release factor subunit 1, ERF1"/>
    <property type="match status" value="1"/>
</dbReference>
<dbReference type="InterPro" id="IPR005140">
    <property type="entry name" value="eRF1_Pelota-like_N"/>
</dbReference>
<evidence type="ECO:0000256" key="6">
    <source>
        <dbReference type="ARBA" id="ARBA00045523"/>
    </source>
</evidence>
<evidence type="ECO:0000313" key="8">
    <source>
        <dbReference type="EMBL" id="KAK9055319.1"/>
    </source>
</evidence>
<dbReference type="SUPFAM" id="SSF53137">
    <property type="entry name" value="Translational machinery components"/>
    <property type="match status" value="1"/>
</dbReference>
<dbReference type="GO" id="GO:0003747">
    <property type="term" value="F:translation release factor activity"/>
    <property type="evidence" value="ECO:0007669"/>
    <property type="project" value="InterPro"/>
</dbReference>
<dbReference type="Pfam" id="PF03465">
    <property type="entry name" value="eRF1_3"/>
    <property type="match status" value="1"/>
</dbReference>
<evidence type="ECO:0000259" key="7">
    <source>
        <dbReference type="SMART" id="SM01194"/>
    </source>
</evidence>
<organism evidence="8 9">
    <name type="scientific">Deinandra increscens subsp. villosa</name>
    <dbReference type="NCBI Taxonomy" id="3103831"/>
    <lineage>
        <taxon>Eukaryota</taxon>
        <taxon>Viridiplantae</taxon>
        <taxon>Streptophyta</taxon>
        <taxon>Embryophyta</taxon>
        <taxon>Tracheophyta</taxon>
        <taxon>Spermatophyta</taxon>
        <taxon>Magnoliopsida</taxon>
        <taxon>eudicotyledons</taxon>
        <taxon>Gunneridae</taxon>
        <taxon>Pentapetalae</taxon>
        <taxon>asterids</taxon>
        <taxon>campanulids</taxon>
        <taxon>Asterales</taxon>
        <taxon>Asteraceae</taxon>
        <taxon>Asteroideae</taxon>
        <taxon>Heliantheae alliance</taxon>
        <taxon>Madieae</taxon>
        <taxon>Madiinae</taxon>
        <taxon>Deinandra</taxon>
    </lineage>
</organism>
<comment type="similarity">
    <text evidence="2">Belongs to the eukaryotic release factor 1 family.</text>
</comment>
<evidence type="ECO:0000256" key="4">
    <source>
        <dbReference type="ARBA" id="ARBA00022604"/>
    </source>
</evidence>
<dbReference type="FunFam" id="3.30.1330.30:FF:000006">
    <property type="entry name" value="Peptide chain release factor subunit 1"/>
    <property type="match status" value="1"/>
</dbReference>
<reference evidence="8 9" key="1">
    <citation type="submission" date="2024-04" db="EMBL/GenBank/DDBJ databases">
        <title>The reference genome of an endangered Asteraceae, Deinandra increscens subsp. villosa, native to the Central Coast of California.</title>
        <authorList>
            <person name="Guilliams M."/>
            <person name="Hasenstab-Lehman K."/>
            <person name="Meyer R."/>
            <person name="Mcevoy S."/>
        </authorList>
    </citation>
    <scope>NUCLEOTIDE SEQUENCE [LARGE SCALE GENOMIC DNA]</scope>
    <source>
        <tissue evidence="8">Leaf</tissue>
    </source>
</reference>
<dbReference type="InterPro" id="IPR005142">
    <property type="entry name" value="eRF1_3"/>
</dbReference>
<dbReference type="AlphaFoldDB" id="A0AAP0GP44"/>
<keyword evidence="3" id="KW-0963">Cytoplasm</keyword>
<dbReference type="Gene3D" id="3.30.420.60">
    <property type="entry name" value="eRF1 domain 2"/>
    <property type="match status" value="1"/>
</dbReference>
<dbReference type="InterPro" id="IPR042226">
    <property type="entry name" value="eFR1_2_sf"/>
</dbReference>
<comment type="caution">
    <text evidence="8">The sequence shown here is derived from an EMBL/GenBank/DDBJ whole genome shotgun (WGS) entry which is preliminary data.</text>
</comment>
<accession>A0AAP0GP44</accession>
<comment type="function">
    <text evidence="6">Directs the termination of nascent peptide synthesis (translation) in response to the termination codons UAA, UAG and UGA. Modulates plant growth and development.</text>
</comment>
<gene>
    <name evidence="8" type="ORF">SSX86_026401</name>
</gene>
<sequence length="426" mass="48444">MSKTDKNIEIWRIKKLIKTLDAAKCNGTGQISLIIPPSDRILRVTRMLHDAFETASNIKSRLNRQSVLGAITSAQQNLMLYNSVPRNGLVLYTGTIVTDEGKEEELTVKFEPFKRIDVSFYSCDDKFHTEPLNRLLECDYRFGFIVMDGDKTLFGRLSGNTREVLHKFTVHSRQDQFAPRFGPLRTEERHNYVRKAAELATKVFVNPDTRQPNVSALILAASAGFRTELSQLDRLVNPRLQAKILNVVDVSYGGEHGFHQAVELSSEIRANVNAILATRLIEETHQDANKYVFGVDDTLKCLDIGAVEILIVWENLDINRYILKDSTTGETTVKHLDKFQEADQSNFRDSKTNNAELEVEEKMSLLEWLVDEYKKFGCTVEFVTNKYCEGSQFCRDFGGIGGILRYEVDVGSFDDLSDDEENRESD</sequence>
<dbReference type="SUPFAM" id="SSF55315">
    <property type="entry name" value="L30e-like"/>
    <property type="match status" value="1"/>
</dbReference>
<keyword evidence="9" id="KW-1185">Reference proteome</keyword>
<dbReference type="InterPro" id="IPR024049">
    <property type="entry name" value="eRF1_1_sf"/>
</dbReference>
<dbReference type="InterPro" id="IPR029064">
    <property type="entry name" value="Ribosomal_eL30-like_sf"/>
</dbReference>
<dbReference type="Pfam" id="PF03463">
    <property type="entry name" value="eRF1_1"/>
    <property type="match status" value="1"/>
</dbReference>
<name>A0AAP0GP44_9ASTR</name>
<dbReference type="SMART" id="SM01194">
    <property type="entry name" value="eRF1_1"/>
    <property type="match status" value="1"/>
</dbReference>
<dbReference type="Proteomes" id="UP001408789">
    <property type="component" value="Unassembled WGS sequence"/>
</dbReference>
<dbReference type="InterPro" id="IPR004403">
    <property type="entry name" value="Peptide_chain-rel_eRF1/aRF1"/>
</dbReference>
<keyword evidence="4" id="KW-0341">Growth regulation</keyword>
<dbReference type="Gene3D" id="3.30.960.10">
    <property type="entry name" value="eRF1 domain 1"/>
    <property type="match status" value="1"/>
</dbReference>
<comment type="subcellular location">
    <subcellularLocation>
        <location evidence="1">Cytoplasm</location>
    </subcellularLocation>
</comment>
<proteinExistence type="inferred from homology"/>
<protein>
    <recommendedName>
        <fullName evidence="7">eRF1/Pelota-like N-terminal domain-containing protein</fullName>
    </recommendedName>
</protein>
<dbReference type="GO" id="GO:0005737">
    <property type="term" value="C:cytoplasm"/>
    <property type="evidence" value="ECO:0007669"/>
    <property type="project" value="UniProtKB-SubCell"/>
</dbReference>